<dbReference type="InterPro" id="IPR012910">
    <property type="entry name" value="Plug_dom"/>
</dbReference>
<dbReference type="InterPro" id="IPR023997">
    <property type="entry name" value="TonB-dep_OMP_SusC/RagA_CS"/>
</dbReference>
<dbReference type="NCBIfam" id="TIGR04056">
    <property type="entry name" value="OMP_RagA_SusC"/>
    <property type="match status" value="1"/>
</dbReference>
<dbReference type="AlphaFoldDB" id="A0A3E1Y3Y6"/>
<comment type="subcellular location">
    <subcellularLocation>
        <location evidence="1">Cell outer membrane</location>
        <topology evidence="1">Multi-pass membrane protein</topology>
    </subcellularLocation>
</comment>
<keyword evidence="2" id="KW-0732">Signal</keyword>
<comment type="caution">
    <text evidence="4">The sequence shown here is derived from an EMBL/GenBank/DDBJ whole genome shotgun (WGS) entry which is preliminary data.</text>
</comment>
<feature type="signal peptide" evidence="2">
    <location>
        <begin position="1"/>
        <end position="40"/>
    </location>
</feature>
<protein>
    <submittedName>
        <fullName evidence="4">SusC/RagA family TonB-linked outer membrane protein</fullName>
    </submittedName>
</protein>
<evidence type="ECO:0000259" key="3">
    <source>
        <dbReference type="Pfam" id="PF07715"/>
    </source>
</evidence>
<dbReference type="SUPFAM" id="SSF49464">
    <property type="entry name" value="Carboxypeptidase regulatory domain-like"/>
    <property type="match status" value="1"/>
</dbReference>
<dbReference type="InterPro" id="IPR023996">
    <property type="entry name" value="TonB-dep_OMP_SusC/RagA"/>
</dbReference>
<dbReference type="Gene3D" id="2.170.130.10">
    <property type="entry name" value="TonB-dependent receptor, plug domain"/>
    <property type="match status" value="1"/>
</dbReference>
<organism evidence="4 5">
    <name type="scientific">Chitinophaga silvatica</name>
    <dbReference type="NCBI Taxonomy" id="2282649"/>
    <lineage>
        <taxon>Bacteria</taxon>
        <taxon>Pseudomonadati</taxon>
        <taxon>Bacteroidota</taxon>
        <taxon>Chitinophagia</taxon>
        <taxon>Chitinophagales</taxon>
        <taxon>Chitinophagaceae</taxon>
        <taxon>Chitinophaga</taxon>
    </lineage>
</organism>
<dbReference type="GO" id="GO:0009279">
    <property type="term" value="C:cell outer membrane"/>
    <property type="evidence" value="ECO:0007669"/>
    <property type="project" value="UniProtKB-SubCell"/>
</dbReference>
<name>A0A3E1Y3Y6_9BACT</name>
<keyword evidence="5" id="KW-1185">Reference proteome</keyword>
<dbReference type="SUPFAM" id="SSF56935">
    <property type="entry name" value="Porins"/>
    <property type="match status" value="1"/>
</dbReference>
<keyword evidence="1" id="KW-1134">Transmembrane beta strand</keyword>
<dbReference type="InterPro" id="IPR039426">
    <property type="entry name" value="TonB-dep_rcpt-like"/>
</dbReference>
<keyword evidence="1" id="KW-0472">Membrane</keyword>
<dbReference type="InterPro" id="IPR008969">
    <property type="entry name" value="CarboxyPept-like_regulatory"/>
</dbReference>
<evidence type="ECO:0000313" key="4">
    <source>
        <dbReference type="EMBL" id="RFS19342.1"/>
    </source>
</evidence>
<dbReference type="EMBL" id="QPMM01000014">
    <property type="protein sequence ID" value="RFS19342.1"/>
    <property type="molecule type" value="Genomic_DNA"/>
</dbReference>
<comment type="similarity">
    <text evidence="1">Belongs to the TonB-dependent receptor family.</text>
</comment>
<gene>
    <name evidence="4" type="ORF">DVR12_24240</name>
</gene>
<evidence type="ECO:0000313" key="5">
    <source>
        <dbReference type="Proteomes" id="UP000260644"/>
    </source>
</evidence>
<dbReference type="Proteomes" id="UP000260644">
    <property type="component" value="Unassembled WGS sequence"/>
</dbReference>
<feature type="chain" id="PRO_5017728448" evidence="2">
    <location>
        <begin position="41"/>
        <end position="1044"/>
    </location>
</feature>
<dbReference type="NCBIfam" id="TIGR04057">
    <property type="entry name" value="SusC_RagA_signa"/>
    <property type="match status" value="1"/>
</dbReference>
<evidence type="ECO:0000256" key="1">
    <source>
        <dbReference type="PROSITE-ProRule" id="PRU01360"/>
    </source>
</evidence>
<evidence type="ECO:0000256" key="2">
    <source>
        <dbReference type="SAM" id="SignalP"/>
    </source>
</evidence>
<feature type="domain" description="TonB-dependent receptor plug" evidence="3">
    <location>
        <begin position="136"/>
        <end position="246"/>
    </location>
</feature>
<keyword evidence="1" id="KW-0998">Cell outer membrane</keyword>
<sequence>MVTTFTKTININKMRAKYIPHKIFVSAFVLLSAISPRLSAQQAMTIVKGKITDQYNRPLSGVVVNSLDGKTGTSTNRNGEFQFEVVDDSQITVYQKGFLRQAVKVKGGELPVIVLQPDVHKLDEVVALGLSKQLRREVTGAVSTVSGEELQMAPVANLGQTLAGRLSGLTAQETYSEPSRATTQFNVRGYSSERKNAPLVVIDGIPSAYNTNQTLEYISPSEIESISVLKDASTQAIYGIQGANGVIVIQTKRGKKGTLKTDVRLDQSFQQVTTKPTRYSSYDYARLMNEAAANDSIAPIYSQTQLDGYKNGTDAKLYPNNDWYDRYFRDFALMQRVNVGLTGGNDRVVFYSNLNVMHQGGQYNTDQPKYKTNPNNIWVNYRTNMDMYLHKYIKAYLSLAGNIKRERVPNGASVSTLYSSMFQTQPNVFGPLSEQVLGANGKVLDPGGNVVVTKGYNNSTYGMLNRSGFTRHTVTNIVSQAGLDVDLSWITQGLNLSGTFAYQTNSVGSLNAYQDYERYFPDGTRPSPAGTNSSLAYSKSHSLYYHLDYNARLNYNRAFDKHNVSAFGYIFYQNLTKADNSTPNSFPYNRLHLGAELAYNYANRYFAKFDLGYSGSEQFSRGSRYTSTPSVAVAWEMTNENFLKSVNWLTQLKPRVSWGKTATDQIGGGRFAYLDDIRSGGGGPIGSLGGSISENALGNPFISAEISTKKNAGIDIGLFNALSLSFDIFSDRMDNMLVGAVNAIPAYQGFPLANYPRQNMGIFTNKGYEIGLNYTKSLNKDLTVSLGGMLSYQKNTVISWNEANKGDGYAYRYWSTGYSLGQAFTYLVDYSNGNGIFNSRDEINKRNLNYTSLGKVRVGDLIYQDLNGDGIINDKDKAPVGTGDLPRKIYSITGGVRYKAFDLNFMFQGVGEYKTTFGGLGINETANQGMFGAIHANAWTAAKYAAGEAITYPALSTKSSVSQITSDFFLYNRAYIRLKTLEIAYTLPAIVARKITADNVRLLVSGQNLLTWDHMKTKDFGPEGGGFTSIPVYRVYNVGLNVGF</sequence>
<proteinExistence type="inferred from homology"/>
<keyword evidence="1" id="KW-0812">Transmembrane</keyword>
<dbReference type="PROSITE" id="PS52016">
    <property type="entry name" value="TONB_DEPENDENT_REC_3"/>
    <property type="match status" value="1"/>
</dbReference>
<keyword evidence="1" id="KW-0813">Transport</keyword>
<dbReference type="Pfam" id="PF13715">
    <property type="entry name" value="CarbopepD_reg_2"/>
    <property type="match status" value="1"/>
</dbReference>
<dbReference type="Pfam" id="PF07715">
    <property type="entry name" value="Plug"/>
    <property type="match status" value="1"/>
</dbReference>
<reference evidence="4 5" key="1">
    <citation type="submission" date="2018-07" db="EMBL/GenBank/DDBJ databases">
        <title>Chitinophaga K2CV101002-2 sp. nov., isolated from a monsoon evergreen broad-leaved forest soil.</title>
        <authorList>
            <person name="Lv Y."/>
        </authorList>
    </citation>
    <scope>NUCLEOTIDE SEQUENCE [LARGE SCALE GENOMIC DNA]</scope>
    <source>
        <strain evidence="4 5">GDMCC 1.1288</strain>
    </source>
</reference>
<accession>A0A3E1Y3Y6</accession>
<dbReference type="InterPro" id="IPR037066">
    <property type="entry name" value="Plug_dom_sf"/>
</dbReference>